<proteinExistence type="predicted"/>
<organism evidence="1 2">
    <name type="scientific">Frankia alni (strain DSM 45986 / CECT 9034 / ACN14a)</name>
    <dbReference type="NCBI Taxonomy" id="326424"/>
    <lineage>
        <taxon>Bacteria</taxon>
        <taxon>Bacillati</taxon>
        <taxon>Actinomycetota</taxon>
        <taxon>Actinomycetes</taxon>
        <taxon>Frankiales</taxon>
        <taxon>Frankiaceae</taxon>
        <taxon>Frankia</taxon>
    </lineage>
</organism>
<reference evidence="1 2" key="1">
    <citation type="journal article" date="2007" name="Genome Res.">
        <title>Genome characteristics of facultatively symbiotic Frankia sp. strains reflect host range and host plant biogeography.</title>
        <authorList>
            <person name="Normand P."/>
            <person name="Lapierre P."/>
            <person name="Tisa L.S."/>
            <person name="Gogarten J.P."/>
            <person name="Alloisio N."/>
            <person name="Bagnarol E."/>
            <person name="Bassi C.A."/>
            <person name="Berry A.M."/>
            <person name="Bickhart D.M."/>
            <person name="Choisne N."/>
            <person name="Couloux A."/>
            <person name="Cournoyer B."/>
            <person name="Cruveiller S."/>
            <person name="Daubin V."/>
            <person name="Demange N."/>
            <person name="Francino M.P."/>
            <person name="Goltsman E."/>
            <person name="Huang Y."/>
            <person name="Kopp O.R."/>
            <person name="Labarre L."/>
            <person name="Lapidus A."/>
            <person name="Lavire C."/>
            <person name="Marechal J."/>
            <person name="Martinez M."/>
            <person name="Mastronunzio J.E."/>
            <person name="Mullin B.C."/>
            <person name="Niemann J."/>
            <person name="Pujic P."/>
            <person name="Rawnsley T."/>
            <person name="Rouy Z."/>
            <person name="Schenowitz C."/>
            <person name="Sellstedt A."/>
            <person name="Tavares F."/>
            <person name="Tomkins J.P."/>
            <person name="Vallenet D."/>
            <person name="Valverde C."/>
            <person name="Wall L.G."/>
            <person name="Wang Y."/>
            <person name="Medigue C."/>
            <person name="Benson D.R."/>
        </authorList>
    </citation>
    <scope>NUCLEOTIDE SEQUENCE [LARGE SCALE GENOMIC DNA]</scope>
    <source>
        <strain evidence="2">DSM 45986 / CECT 9034 / ACN14a</strain>
    </source>
</reference>
<sequence length="72" mass="8326">MKSDNDLIRPFTSNSQIWWSRGEPRDEVDYWLGSQPSYCPPWALIPMATAQQVVRANFTTGERPDTVEWAQP</sequence>
<protein>
    <submittedName>
        <fullName evidence="1">Uncharacterized protein</fullName>
    </submittedName>
</protein>
<name>Q0RT11_FRAAA</name>
<dbReference type="EMBL" id="CT573213">
    <property type="protein sequence ID" value="CAJ59292.1"/>
    <property type="molecule type" value="Genomic_DNA"/>
</dbReference>
<dbReference type="Pfam" id="PF14430">
    <property type="entry name" value="Imm1"/>
    <property type="match status" value="1"/>
</dbReference>
<dbReference type="RefSeq" id="WP_011601867.1">
    <property type="nucleotide sequence ID" value="NC_008278.1"/>
</dbReference>
<keyword evidence="2" id="KW-1185">Reference proteome</keyword>
<dbReference type="Proteomes" id="UP000000657">
    <property type="component" value="Chromosome"/>
</dbReference>
<evidence type="ECO:0000313" key="1">
    <source>
        <dbReference type="EMBL" id="CAJ59292.1"/>
    </source>
</evidence>
<gene>
    <name evidence="1" type="ordered locus">FRAAL0618</name>
</gene>
<accession>Q0RT11</accession>
<dbReference type="AlphaFoldDB" id="Q0RT11"/>
<dbReference type="KEGG" id="fal:FRAAL0618"/>
<dbReference type="HOGENOM" id="CLU_2716539_0_0_11"/>
<dbReference type="InterPro" id="IPR025680">
    <property type="entry name" value="DddI"/>
</dbReference>
<evidence type="ECO:0000313" key="2">
    <source>
        <dbReference type="Proteomes" id="UP000000657"/>
    </source>
</evidence>